<dbReference type="PROSITE" id="PS51257">
    <property type="entry name" value="PROKAR_LIPOPROTEIN"/>
    <property type="match status" value="1"/>
</dbReference>
<keyword evidence="2" id="KW-0472">Membrane</keyword>
<keyword evidence="5" id="KW-0449">Lipoprotein</keyword>
<evidence type="ECO:0000256" key="4">
    <source>
        <dbReference type="SAM" id="SignalP"/>
    </source>
</evidence>
<keyword evidence="1 2" id="KW-1003">Cell membrane</keyword>
<keyword evidence="6" id="KW-1185">Reference proteome</keyword>
<dbReference type="SUPFAM" id="SSF48452">
    <property type="entry name" value="TPR-like"/>
    <property type="match status" value="1"/>
</dbReference>
<feature type="repeat" description="TPR" evidence="3">
    <location>
        <begin position="102"/>
        <end position="135"/>
    </location>
</feature>
<dbReference type="SMART" id="SM00028">
    <property type="entry name" value="TPR"/>
    <property type="match status" value="3"/>
</dbReference>
<dbReference type="PIRSF" id="PIRSF004654">
    <property type="entry name" value="NlpI"/>
    <property type="match status" value="1"/>
</dbReference>
<dbReference type="InterPro" id="IPR019734">
    <property type="entry name" value="TPR_rpt"/>
</dbReference>
<comment type="subcellular location">
    <subcellularLocation>
        <location evidence="2">Cell membrane</location>
    </subcellularLocation>
</comment>
<evidence type="ECO:0000256" key="3">
    <source>
        <dbReference type="PROSITE-ProRule" id="PRU00339"/>
    </source>
</evidence>
<evidence type="ECO:0000256" key="1">
    <source>
        <dbReference type="ARBA" id="ARBA00022475"/>
    </source>
</evidence>
<protein>
    <recommendedName>
        <fullName evidence="2">Lipoprotein NlpI</fullName>
    </recommendedName>
</protein>
<keyword evidence="3" id="KW-0802">TPR repeat</keyword>
<feature type="signal peptide" evidence="4">
    <location>
        <begin position="1"/>
        <end position="21"/>
    </location>
</feature>
<evidence type="ECO:0000256" key="2">
    <source>
        <dbReference type="PIRNR" id="PIRNR004654"/>
    </source>
</evidence>
<gene>
    <name evidence="5" type="primary">nlpI</name>
    <name evidence="5" type="ORF">L9G74_00385</name>
</gene>
<dbReference type="RefSeq" id="WP_238894200.1">
    <property type="nucleotide sequence ID" value="NZ_JAKOGG010000001.1"/>
</dbReference>
<name>A0ABT2FFB9_9GAMM</name>
<reference evidence="5 6" key="1">
    <citation type="submission" date="2022-02" db="EMBL/GenBank/DDBJ databases">
        <authorList>
            <person name="Zhuang L."/>
        </authorList>
    </citation>
    <scope>NUCLEOTIDE SEQUENCE [LARGE SCALE GENOMIC DNA]</scope>
    <source>
        <strain evidence="5 6">C32</strain>
    </source>
</reference>
<comment type="caution">
    <text evidence="5">The sequence shown here is derived from an EMBL/GenBank/DDBJ whole genome shotgun (WGS) entry which is preliminary data.</text>
</comment>
<dbReference type="InterPro" id="IPR023605">
    <property type="entry name" value="Lipoprotein_NlpI"/>
</dbReference>
<feature type="chain" id="PRO_5045208880" description="Lipoprotein NlpI" evidence="4">
    <location>
        <begin position="22"/>
        <end position="308"/>
    </location>
</feature>
<dbReference type="PROSITE" id="PS50293">
    <property type="entry name" value="TPR_REGION"/>
    <property type="match status" value="1"/>
</dbReference>
<dbReference type="InterPro" id="IPR011990">
    <property type="entry name" value="TPR-like_helical_dom_sf"/>
</dbReference>
<dbReference type="Pfam" id="PF13181">
    <property type="entry name" value="TPR_8"/>
    <property type="match status" value="1"/>
</dbReference>
<accession>A0ABT2FFB9</accession>
<reference evidence="6" key="2">
    <citation type="submission" date="2023-07" db="EMBL/GenBank/DDBJ databases">
        <title>Shewanella mangrovi sp. nov., an acetaldehyde- degrading bacterium isolated from mangrove sediment.</title>
        <authorList>
            <person name="Liu Y."/>
        </authorList>
    </citation>
    <scope>NUCLEOTIDE SEQUENCE [LARGE SCALE GENOMIC DNA]</scope>
    <source>
        <strain evidence="6">C32</strain>
    </source>
</reference>
<evidence type="ECO:0000313" key="5">
    <source>
        <dbReference type="EMBL" id="MCS4554891.1"/>
    </source>
</evidence>
<evidence type="ECO:0000313" key="6">
    <source>
        <dbReference type="Proteomes" id="UP001201549"/>
    </source>
</evidence>
<dbReference type="NCBIfam" id="NF008391">
    <property type="entry name" value="PRK11189.1"/>
    <property type="match status" value="1"/>
</dbReference>
<keyword evidence="4" id="KW-0732">Signal</keyword>
<sequence>MSGKVRAVMMALIAGSGLMLAGCAATTGKNVQGELLVAPAPNDYKLEITLAKLSEIIDSAKLTNEQRARFLYERGVIYDRLGLRLMARIQFHEALKIMPNLADAYNFMGIYLTQEGDYEAAFEAFDSVLELMPDYDYAYLNRGIAQYYAGINQLAVKDLESFYFADKQDGYRVLWLYIAQHQVNAEQAKAQLLLNRAQLSDDEWSTAIVDYVAGKYTDAELLALAKKELKHPREYLERLCEAYFYMAKVAEYQQLNDNAVQYLRLALATNIYDFVEYRYARVELARLVKPVSQGAAQGPEQEPEQEQE</sequence>
<dbReference type="PROSITE" id="PS50005">
    <property type="entry name" value="TPR"/>
    <property type="match status" value="1"/>
</dbReference>
<dbReference type="Gene3D" id="1.25.40.10">
    <property type="entry name" value="Tetratricopeptide repeat domain"/>
    <property type="match status" value="1"/>
</dbReference>
<proteinExistence type="predicted"/>
<comment type="function">
    <text evidence="2">May be involved in cell division.</text>
</comment>
<dbReference type="Proteomes" id="UP001201549">
    <property type="component" value="Unassembled WGS sequence"/>
</dbReference>
<organism evidence="5 6">
    <name type="scientific">Shewanella electrica</name>
    <dbReference type="NCBI Taxonomy" id="515560"/>
    <lineage>
        <taxon>Bacteria</taxon>
        <taxon>Pseudomonadati</taxon>
        <taxon>Pseudomonadota</taxon>
        <taxon>Gammaproteobacteria</taxon>
        <taxon>Alteromonadales</taxon>
        <taxon>Shewanellaceae</taxon>
        <taxon>Shewanella</taxon>
    </lineage>
</organism>
<comment type="subunit">
    <text evidence="2">Homodimer.</text>
</comment>
<dbReference type="EMBL" id="JAKOGG010000001">
    <property type="protein sequence ID" value="MCS4554891.1"/>
    <property type="molecule type" value="Genomic_DNA"/>
</dbReference>